<gene>
    <name evidence="1" type="ORF">CLOTH_16720</name>
</gene>
<comment type="caution">
    <text evidence="1">The sequence shown here is derived from an EMBL/GenBank/DDBJ whole genome shotgun (WGS) entry which is preliminary data.</text>
</comment>
<name>A0A1V4I5C5_9FIRM</name>
<dbReference type="STRING" id="29349.CLOTH_16720"/>
<reference evidence="1 2" key="1">
    <citation type="submission" date="2017-03" db="EMBL/GenBank/DDBJ databases">
        <title>Genome sequence of Clostridium thermoalcaliphilum DSM 7309.</title>
        <authorList>
            <person name="Poehlein A."/>
            <person name="Daniel R."/>
        </authorList>
    </citation>
    <scope>NUCLEOTIDE SEQUENCE [LARGE SCALE GENOMIC DNA]</scope>
    <source>
        <strain evidence="1 2">DSM 7309</strain>
    </source>
</reference>
<evidence type="ECO:0000313" key="2">
    <source>
        <dbReference type="Proteomes" id="UP000190140"/>
    </source>
</evidence>
<dbReference type="PANTHER" id="PTHR30087:SF1">
    <property type="entry name" value="HYPOTHETICAL CYTOSOLIC PROTEIN"/>
    <property type="match status" value="1"/>
</dbReference>
<keyword evidence="2" id="KW-1185">Reference proteome</keyword>
<proteinExistence type="predicted"/>
<organism evidence="1 2">
    <name type="scientific">Alkalithermobacter paradoxus</name>
    <dbReference type="NCBI Taxonomy" id="29349"/>
    <lineage>
        <taxon>Bacteria</taxon>
        <taxon>Bacillati</taxon>
        <taxon>Bacillota</taxon>
        <taxon>Clostridia</taxon>
        <taxon>Peptostreptococcales</taxon>
        <taxon>Tepidibacteraceae</taxon>
        <taxon>Alkalithermobacter</taxon>
    </lineage>
</organism>
<dbReference type="Pfam" id="PF04463">
    <property type="entry name" value="2-thiour_desulf"/>
    <property type="match status" value="1"/>
</dbReference>
<dbReference type="InterPro" id="IPR007553">
    <property type="entry name" value="2-thiour_desulf"/>
</dbReference>
<dbReference type="Proteomes" id="UP000190140">
    <property type="component" value="Unassembled WGS sequence"/>
</dbReference>
<dbReference type="AlphaFoldDB" id="A0A1V4I5C5"/>
<dbReference type="EMBL" id="MZGW01000007">
    <property type="protein sequence ID" value="OPJ55172.1"/>
    <property type="molecule type" value="Genomic_DNA"/>
</dbReference>
<accession>A0A1V4I5C5</accession>
<evidence type="ECO:0000313" key="1">
    <source>
        <dbReference type="EMBL" id="OPJ55172.1"/>
    </source>
</evidence>
<dbReference type="OrthoDB" id="9797779at2"/>
<sequence>MILVSACLLGVDCKYNGKNNEDHKVIDYLKDKQFVLVCPEQLGGLTTPRVPSEIVEGCGEAVLDRKARVIDKEGKDVTKNFIKGAYETLKIARLLNCSEAILKEKSPSCGTTIIYDGTFNNNLKQGLGVTAAILKREGINLKSENKL</sequence>
<dbReference type="PANTHER" id="PTHR30087">
    <property type="entry name" value="INNER MEMBRANE PROTEIN"/>
    <property type="match status" value="1"/>
</dbReference>
<protein>
    <submittedName>
        <fullName evidence="1">Uncharacterized protein</fullName>
    </submittedName>
</protein>